<keyword evidence="5 7" id="KW-0472">Membrane</keyword>
<evidence type="ECO:0000256" key="4">
    <source>
        <dbReference type="ARBA" id="ARBA00022989"/>
    </source>
</evidence>
<comment type="subcellular location">
    <subcellularLocation>
        <location evidence="1">Membrane</location>
    </subcellularLocation>
</comment>
<feature type="transmembrane region" description="Helical" evidence="7">
    <location>
        <begin position="639"/>
        <end position="662"/>
    </location>
</feature>
<comment type="similarity">
    <text evidence="2">Belongs to the CD36 family.</text>
</comment>
<evidence type="ECO:0000256" key="6">
    <source>
        <dbReference type="ARBA" id="ARBA00023180"/>
    </source>
</evidence>
<keyword evidence="3 7" id="KW-0812">Transmembrane</keyword>
<reference evidence="8 9" key="2">
    <citation type="journal article" date="2022" name="Mol. Biol. Evol.">
        <title>Comparative Genomics Reveals Insights into the Divergent Evolution of Astigmatic Mites and Household Pest Adaptations.</title>
        <authorList>
            <person name="Xiong Q."/>
            <person name="Wan A.T."/>
            <person name="Liu X."/>
            <person name="Fung C.S."/>
            <person name="Xiao X."/>
            <person name="Malainual N."/>
            <person name="Hou J."/>
            <person name="Wang L."/>
            <person name="Wang M."/>
            <person name="Yang K.Y."/>
            <person name="Cui Y."/>
            <person name="Leung E.L."/>
            <person name="Nong W."/>
            <person name="Shin S.K."/>
            <person name="Au S.W."/>
            <person name="Jeong K.Y."/>
            <person name="Chew F.T."/>
            <person name="Hui J.H."/>
            <person name="Leung T.F."/>
            <person name="Tungtrongchitr A."/>
            <person name="Zhong N."/>
            <person name="Liu Z."/>
            <person name="Tsui S.K."/>
        </authorList>
    </citation>
    <scope>NUCLEOTIDE SEQUENCE [LARGE SCALE GENOMIC DNA]</scope>
    <source>
        <strain evidence="8">Derp</strain>
    </source>
</reference>
<comment type="caution">
    <text evidence="8">The sequence shown here is derived from an EMBL/GenBank/DDBJ whole genome shotgun (WGS) entry which is preliminary data.</text>
</comment>
<evidence type="ECO:0000313" key="9">
    <source>
        <dbReference type="Proteomes" id="UP000887458"/>
    </source>
</evidence>
<keyword evidence="6" id="KW-0325">Glycoprotein</keyword>
<feature type="non-terminal residue" evidence="8">
    <location>
        <position position="1"/>
    </location>
</feature>
<keyword evidence="4 7" id="KW-1133">Transmembrane helix</keyword>
<evidence type="ECO:0000313" key="8">
    <source>
        <dbReference type="EMBL" id="KAH9418054.1"/>
    </source>
</evidence>
<evidence type="ECO:0000256" key="1">
    <source>
        <dbReference type="ARBA" id="ARBA00004370"/>
    </source>
</evidence>
<proteinExistence type="inferred from homology"/>
<reference evidence="8 9" key="1">
    <citation type="journal article" date="2018" name="J. Allergy Clin. Immunol.">
        <title>High-quality assembly of Dermatophagoides pteronyssinus genome and transcriptome reveals a wide range of novel allergens.</title>
        <authorList>
            <person name="Liu X.Y."/>
            <person name="Yang K.Y."/>
            <person name="Wang M.Q."/>
            <person name="Kwok J.S."/>
            <person name="Zeng X."/>
            <person name="Yang Z."/>
            <person name="Xiao X.J."/>
            <person name="Lau C.P."/>
            <person name="Li Y."/>
            <person name="Huang Z.M."/>
            <person name="Ba J.G."/>
            <person name="Yim A.K."/>
            <person name="Ouyang C.Y."/>
            <person name="Ngai S.M."/>
            <person name="Chan T.F."/>
            <person name="Leung E.L."/>
            <person name="Liu L."/>
            <person name="Liu Z.G."/>
            <person name="Tsui S.K."/>
        </authorList>
    </citation>
    <scope>NUCLEOTIDE SEQUENCE [LARGE SCALE GENOMIC DNA]</scope>
    <source>
        <strain evidence="8">Derp</strain>
    </source>
</reference>
<organism evidence="8 9">
    <name type="scientific">Dermatophagoides pteronyssinus</name>
    <name type="common">European house dust mite</name>
    <dbReference type="NCBI Taxonomy" id="6956"/>
    <lineage>
        <taxon>Eukaryota</taxon>
        <taxon>Metazoa</taxon>
        <taxon>Ecdysozoa</taxon>
        <taxon>Arthropoda</taxon>
        <taxon>Chelicerata</taxon>
        <taxon>Arachnida</taxon>
        <taxon>Acari</taxon>
        <taxon>Acariformes</taxon>
        <taxon>Sarcoptiformes</taxon>
        <taxon>Astigmata</taxon>
        <taxon>Psoroptidia</taxon>
        <taxon>Analgoidea</taxon>
        <taxon>Pyroglyphidae</taxon>
        <taxon>Dermatophagoidinae</taxon>
        <taxon>Dermatophagoides</taxon>
    </lineage>
</organism>
<dbReference type="EMBL" id="NJHN03000067">
    <property type="protein sequence ID" value="KAH9418054.1"/>
    <property type="molecule type" value="Genomic_DNA"/>
</dbReference>
<protein>
    <submittedName>
        <fullName evidence="8">Uncharacterized protein</fullName>
    </submittedName>
</protein>
<evidence type="ECO:0000256" key="3">
    <source>
        <dbReference type="ARBA" id="ARBA00022692"/>
    </source>
</evidence>
<evidence type="ECO:0000256" key="7">
    <source>
        <dbReference type="SAM" id="Phobius"/>
    </source>
</evidence>
<name>A0ABQ8J637_DERPT</name>
<accession>A0ABQ8J637</accession>
<dbReference type="InterPro" id="IPR002159">
    <property type="entry name" value="CD36_fam"/>
</dbReference>
<feature type="transmembrane region" description="Helical" evidence="7">
    <location>
        <begin position="42"/>
        <end position="61"/>
    </location>
</feature>
<dbReference type="Proteomes" id="UP000887458">
    <property type="component" value="Unassembled WGS sequence"/>
</dbReference>
<dbReference type="Pfam" id="PF01130">
    <property type="entry name" value="CD36"/>
    <property type="match status" value="1"/>
</dbReference>
<evidence type="ECO:0000256" key="2">
    <source>
        <dbReference type="ARBA" id="ARBA00010532"/>
    </source>
</evidence>
<evidence type="ECO:0000256" key="5">
    <source>
        <dbReference type="ARBA" id="ARBA00023136"/>
    </source>
</evidence>
<keyword evidence="9" id="KW-1185">Reference proteome</keyword>
<sequence length="675" mass="80746">IKIKIKIKTKIKIKIKIKNNNNNNEDVDNNQNGYKRPTKKWFLFRLFSLIILLLLTGEKLYEKFEQTFFDLQRCSNNMDENCQQFSIDWTTLVMEKWTNNYIGTTDMIGVHKFYIYNITDLQLFKDRIESLRTHSRPNDRIPVNEIGPFVFRTKETKSHIEFLFDKQLIRYDMKTTYEFNQSASIGSLDQKFWIINNELAVIAPYLSKFYQKIAPHDRQQGLSFYQRTISKTILDIFYSNLLVERSVKRILYGPDKESQQEDEEKIKKNLIHLKRLEKNIELKIIDDFFLMKQTLNIPDRISDQATLQITYILQRFHNQFENFLNINEYFKLINDSYDNRLDQIPNLDSKFIKTPIGFLNNFQRYQKYVIQMKSTNEYPGVIEWNGRKNVDHPQKWCNDLQLENHYQDESNYHLLQYGLYNFIPQLCGSTRLLFDIAANNNQSNPNFVYKFRQTKSQISMGKTLQISQIIDNYCPRFEFPLNNNNNNNNNVDIDKKTTCQNDDNNYFIDLADCFGQTRLRSQPLFEPGICFIDNNDDKNYIKFLMDFKFFKHSSLIFNSNSIIDDDDKDQPTNIKFDTTTGLMITKLEHYRLSIGFYLNTMHINPDFIDIDPNEDLYSPMISNIHYQEMYNQWNSWSIFLLYLLKTTVIINIFIMIFIMLLYELLQTFCLVYEIE</sequence>
<gene>
    <name evidence="8" type="ORF">DERP_008311</name>
</gene>